<dbReference type="Gene3D" id="3.30.530.20">
    <property type="match status" value="1"/>
</dbReference>
<evidence type="ECO:0000313" key="3">
    <source>
        <dbReference type="EMBL" id="MDQ2586602.1"/>
    </source>
</evidence>
<comment type="caution">
    <text evidence="3">The sequence shown here is derived from an EMBL/GenBank/DDBJ whole genome shotgun (WGS) entry which is preliminary data.</text>
</comment>
<sequence length="174" mass="19590">MTRHRSTPSATGRLLRTDGAGDLVITRTFRALADDVWAGLTEPERTARWFGPWEGDGAPGRTVRVRMAHEEDQPWMEVRIDVCDPPRRLAVSTVDEAGTWRLEVLLSEVDGVTELSLVHHLDTEEGIGEVGPGWEYYLDMFVASRDGTPLPVFDDYYPSMKPYFEGLVADRTPQ</sequence>
<gene>
    <name evidence="3" type="ORF">CKY47_21910</name>
</gene>
<accession>A0ABU0X3N2</accession>
<reference evidence="3 4" key="1">
    <citation type="submission" date="2017-06" db="EMBL/GenBank/DDBJ databases">
        <title>Cultured bacterium strain Saccharothrix yanglingensis Hhs.015.</title>
        <authorList>
            <person name="Xia Y."/>
        </authorList>
    </citation>
    <scope>NUCLEOTIDE SEQUENCE [LARGE SCALE GENOMIC DNA]</scope>
    <source>
        <strain evidence="3 4">Hhs.015</strain>
    </source>
</reference>
<proteinExistence type="inferred from homology"/>
<dbReference type="CDD" id="cd08899">
    <property type="entry name" value="SRPBCC_CalC_Aha1-like_6"/>
    <property type="match status" value="1"/>
</dbReference>
<dbReference type="InterPro" id="IPR013538">
    <property type="entry name" value="ASHA1/2-like_C"/>
</dbReference>
<dbReference type="Pfam" id="PF08327">
    <property type="entry name" value="AHSA1"/>
    <property type="match status" value="1"/>
</dbReference>
<dbReference type="RefSeq" id="WP_306747867.1">
    <property type="nucleotide sequence ID" value="NZ_NSDM01000009.1"/>
</dbReference>
<keyword evidence="4" id="KW-1185">Reference proteome</keyword>
<dbReference type="SUPFAM" id="SSF55961">
    <property type="entry name" value="Bet v1-like"/>
    <property type="match status" value="1"/>
</dbReference>
<name>A0ABU0X3N2_9PSEU</name>
<evidence type="ECO:0000313" key="4">
    <source>
        <dbReference type="Proteomes" id="UP001225605"/>
    </source>
</evidence>
<organism evidence="3 4">
    <name type="scientific">Saccharothrix yanglingensis</name>
    <dbReference type="NCBI Taxonomy" id="659496"/>
    <lineage>
        <taxon>Bacteria</taxon>
        <taxon>Bacillati</taxon>
        <taxon>Actinomycetota</taxon>
        <taxon>Actinomycetes</taxon>
        <taxon>Pseudonocardiales</taxon>
        <taxon>Pseudonocardiaceae</taxon>
        <taxon>Saccharothrix</taxon>
    </lineage>
</organism>
<evidence type="ECO:0000256" key="1">
    <source>
        <dbReference type="ARBA" id="ARBA00006817"/>
    </source>
</evidence>
<dbReference type="Proteomes" id="UP001225605">
    <property type="component" value="Unassembled WGS sequence"/>
</dbReference>
<feature type="domain" description="Activator of Hsp90 ATPase homologue 1/2-like C-terminal" evidence="2">
    <location>
        <begin position="32"/>
        <end position="142"/>
    </location>
</feature>
<dbReference type="EMBL" id="NSDM01000009">
    <property type="protein sequence ID" value="MDQ2586602.1"/>
    <property type="molecule type" value="Genomic_DNA"/>
</dbReference>
<evidence type="ECO:0000259" key="2">
    <source>
        <dbReference type="Pfam" id="PF08327"/>
    </source>
</evidence>
<protein>
    <submittedName>
        <fullName evidence="3">ATPase</fullName>
    </submittedName>
</protein>
<comment type="similarity">
    <text evidence="1">Belongs to the AHA1 family.</text>
</comment>
<dbReference type="InterPro" id="IPR023393">
    <property type="entry name" value="START-like_dom_sf"/>
</dbReference>